<dbReference type="GO" id="GO:0016705">
    <property type="term" value="F:oxidoreductase activity, acting on paired donors, with incorporation or reduction of molecular oxygen"/>
    <property type="evidence" value="ECO:0007669"/>
    <property type="project" value="InterPro"/>
</dbReference>
<evidence type="ECO:0000256" key="7">
    <source>
        <dbReference type="SAM" id="Phobius"/>
    </source>
</evidence>
<keyword evidence="5 6" id="KW-0349">Heme</keyword>
<sequence>MAVVQDEAGEAGVVQAVKLLRTYWYLALPLVLVLRFFYYKLASPLRNYPGPFLASGSRAWKVISTWRGKTETDHIKIHEQYGPIVRIAPNELSFSSPSAAREILAAGKGFHKTDFYGVFPPPENPDIFTETREAVHSVKKRYASNPYSMATMQQNSQYIEETERQFRAKLDTMTQTPDQFCDLGDYLHYYAFDVLGEIAFSKKFGFIEAGYDLEKAIKTIDDMQWYDGIVGQIPEWDFAFRRNPVWKFVPWLNSGNFLITRMALSEMADRKKLGSKELDNRKDLMSQLFAAHEKAPETFKEGDVFAVAHGAIFAGSDSTASTMQSFCHHVLREPVIYRKINKEIDDATTEGKLSEMPQWNEVQALPYFQACLKEAMRVRPAVGLNITRHVPPEGADIDGKRFPGGTRVALNAWVLHRNAEVFGADPKLFRPERWLEGDAKTMDRYLFTFGGGSHLCIGKNLALLEMNKTLPLLFRDFEFELLKPHEDLKYHSTFFVVQSGLEVRISRRNRKAQ</sequence>
<keyword evidence="4 5" id="KW-0408">Iron</keyword>
<evidence type="ECO:0000256" key="4">
    <source>
        <dbReference type="ARBA" id="ARBA00023004"/>
    </source>
</evidence>
<dbReference type="FunFam" id="1.10.630.10:FF:000050">
    <property type="entry name" value="Cytochrome P450 monooxygenase"/>
    <property type="match status" value="1"/>
</dbReference>
<dbReference type="PRINTS" id="PR00385">
    <property type="entry name" value="P450"/>
</dbReference>
<comment type="similarity">
    <text evidence="2 6">Belongs to the cytochrome P450 family.</text>
</comment>
<name>A0AAE0WN66_9PEZI</name>
<keyword evidence="9" id="KW-1185">Reference proteome</keyword>
<dbReference type="GO" id="GO:0005506">
    <property type="term" value="F:iron ion binding"/>
    <property type="evidence" value="ECO:0007669"/>
    <property type="project" value="InterPro"/>
</dbReference>
<evidence type="ECO:0000313" key="8">
    <source>
        <dbReference type="EMBL" id="KAK3674838.1"/>
    </source>
</evidence>
<comment type="cofactor">
    <cofactor evidence="1 5">
        <name>heme</name>
        <dbReference type="ChEBI" id="CHEBI:30413"/>
    </cofactor>
</comment>
<accession>A0AAE0WN66</accession>
<dbReference type="Pfam" id="PF00067">
    <property type="entry name" value="p450"/>
    <property type="match status" value="1"/>
</dbReference>
<evidence type="ECO:0000256" key="1">
    <source>
        <dbReference type="ARBA" id="ARBA00001971"/>
    </source>
</evidence>
<keyword evidence="7" id="KW-0472">Membrane</keyword>
<dbReference type="AlphaFoldDB" id="A0AAE0WN66"/>
<gene>
    <name evidence="8" type="ORF">LTR78_005182</name>
</gene>
<dbReference type="PRINTS" id="PR00463">
    <property type="entry name" value="EP450I"/>
</dbReference>
<keyword evidence="7" id="KW-1133">Transmembrane helix</keyword>
<keyword evidence="3 5" id="KW-0479">Metal-binding</keyword>
<keyword evidence="6" id="KW-0503">Monooxygenase</keyword>
<dbReference type="InterPro" id="IPR017972">
    <property type="entry name" value="Cyt_P450_CS"/>
</dbReference>
<dbReference type="PANTHER" id="PTHR24305">
    <property type="entry name" value="CYTOCHROME P450"/>
    <property type="match status" value="1"/>
</dbReference>
<protein>
    <recommendedName>
        <fullName evidence="10">Pisatin demethylase</fullName>
    </recommendedName>
</protein>
<evidence type="ECO:0000313" key="9">
    <source>
        <dbReference type="Proteomes" id="UP001274830"/>
    </source>
</evidence>
<dbReference type="InterPro" id="IPR002401">
    <property type="entry name" value="Cyt_P450_E_grp-I"/>
</dbReference>
<evidence type="ECO:0000256" key="3">
    <source>
        <dbReference type="ARBA" id="ARBA00022723"/>
    </source>
</evidence>
<dbReference type="Proteomes" id="UP001274830">
    <property type="component" value="Unassembled WGS sequence"/>
</dbReference>
<comment type="caution">
    <text evidence="8">The sequence shown here is derived from an EMBL/GenBank/DDBJ whole genome shotgun (WGS) entry which is preliminary data.</text>
</comment>
<keyword evidence="7" id="KW-0812">Transmembrane</keyword>
<dbReference type="InterPro" id="IPR050121">
    <property type="entry name" value="Cytochrome_P450_monoxygenase"/>
</dbReference>
<keyword evidence="6" id="KW-0560">Oxidoreductase</keyword>
<dbReference type="GO" id="GO:0004497">
    <property type="term" value="F:monooxygenase activity"/>
    <property type="evidence" value="ECO:0007669"/>
    <property type="project" value="UniProtKB-KW"/>
</dbReference>
<dbReference type="EMBL" id="JAUTXT010000017">
    <property type="protein sequence ID" value="KAK3674838.1"/>
    <property type="molecule type" value="Genomic_DNA"/>
</dbReference>
<evidence type="ECO:0000256" key="5">
    <source>
        <dbReference type="PIRSR" id="PIRSR602401-1"/>
    </source>
</evidence>
<dbReference type="CDD" id="cd11060">
    <property type="entry name" value="CYP57A1-like"/>
    <property type="match status" value="1"/>
</dbReference>
<organism evidence="8 9">
    <name type="scientific">Recurvomyces mirabilis</name>
    <dbReference type="NCBI Taxonomy" id="574656"/>
    <lineage>
        <taxon>Eukaryota</taxon>
        <taxon>Fungi</taxon>
        <taxon>Dikarya</taxon>
        <taxon>Ascomycota</taxon>
        <taxon>Pezizomycotina</taxon>
        <taxon>Dothideomycetes</taxon>
        <taxon>Dothideomycetidae</taxon>
        <taxon>Mycosphaerellales</taxon>
        <taxon>Teratosphaeriaceae</taxon>
        <taxon>Recurvomyces</taxon>
    </lineage>
</organism>
<evidence type="ECO:0000256" key="6">
    <source>
        <dbReference type="RuleBase" id="RU000461"/>
    </source>
</evidence>
<proteinExistence type="inferred from homology"/>
<dbReference type="Gene3D" id="1.10.630.10">
    <property type="entry name" value="Cytochrome P450"/>
    <property type="match status" value="1"/>
</dbReference>
<dbReference type="PROSITE" id="PS00086">
    <property type="entry name" value="CYTOCHROME_P450"/>
    <property type="match status" value="1"/>
</dbReference>
<dbReference type="SUPFAM" id="SSF48264">
    <property type="entry name" value="Cytochrome P450"/>
    <property type="match status" value="1"/>
</dbReference>
<dbReference type="InterPro" id="IPR001128">
    <property type="entry name" value="Cyt_P450"/>
</dbReference>
<evidence type="ECO:0008006" key="10">
    <source>
        <dbReference type="Google" id="ProtNLM"/>
    </source>
</evidence>
<dbReference type="InterPro" id="IPR036396">
    <property type="entry name" value="Cyt_P450_sf"/>
</dbReference>
<reference evidence="8" key="1">
    <citation type="submission" date="2023-07" db="EMBL/GenBank/DDBJ databases">
        <title>Black Yeasts Isolated from many extreme environments.</title>
        <authorList>
            <person name="Coleine C."/>
            <person name="Stajich J.E."/>
            <person name="Selbmann L."/>
        </authorList>
    </citation>
    <scope>NUCLEOTIDE SEQUENCE</scope>
    <source>
        <strain evidence="8">CCFEE 5485</strain>
    </source>
</reference>
<dbReference type="PANTHER" id="PTHR24305:SF232">
    <property type="entry name" value="P450, PUTATIVE (EUROFUNG)-RELATED"/>
    <property type="match status" value="1"/>
</dbReference>
<dbReference type="GO" id="GO:0020037">
    <property type="term" value="F:heme binding"/>
    <property type="evidence" value="ECO:0007669"/>
    <property type="project" value="InterPro"/>
</dbReference>
<feature type="binding site" description="axial binding residue" evidence="5">
    <location>
        <position position="456"/>
    </location>
    <ligand>
        <name>heme</name>
        <dbReference type="ChEBI" id="CHEBI:30413"/>
    </ligand>
    <ligandPart>
        <name>Fe</name>
        <dbReference type="ChEBI" id="CHEBI:18248"/>
    </ligandPart>
</feature>
<evidence type="ECO:0000256" key="2">
    <source>
        <dbReference type="ARBA" id="ARBA00010617"/>
    </source>
</evidence>
<feature type="transmembrane region" description="Helical" evidence="7">
    <location>
        <begin position="22"/>
        <end position="38"/>
    </location>
</feature>